<evidence type="ECO:0008006" key="3">
    <source>
        <dbReference type="Google" id="ProtNLM"/>
    </source>
</evidence>
<name>A0ABQ6R1F8_9BACT</name>
<evidence type="ECO:0000313" key="2">
    <source>
        <dbReference type="Proteomes" id="UP001342631"/>
    </source>
</evidence>
<keyword evidence="2" id="KW-1185">Reference proteome</keyword>
<protein>
    <recommendedName>
        <fullName evidence="3">AraC family transcriptional regulator</fullName>
    </recommendedName>
</protein>
<proteinExistence type="predicted"/>
<dbReference type="Proteomes" id="UP001342631">
    <property type="component" value="Unassembled WGS sequence"/>
</dbReference>
<reference evidence="1 2" key="1">
    <citation type="journal article" date="2024" name="Arch. Microbiol.">
        <title>Corallococcus caeni sp. nov., a novel myxobacterium isolated from activated sludge.</title>
        <authorList>
            <person name="Tomita S."/>
            <person name="Nakai R."/>
            <person name="Kuroda K."/>
            <person name="Kurashita H."/>
            <person name="Hatamoto M."/>
            <person name="Yamaguchi T."/>
            <person name="Narihiro T."/>
        </authorList>
    </citation>
    <scope>NUCLEOTIDE SEQUENCE [LARGE SCALE GENOMIC DNA]</scope>
    <source>
        <strain evidence="1 2">NO1</strain>
    </source>
</reference>
<accession>A0ABQ6R1F8</accession>
<comment type="caution">
    <text evidence="1">The sequence shown here is derived from an EMBL/GenBank/DDBJ whole genome shotgun (WGS) entry which is preliminary data.</text>
</comment>
<organism evidence="1 2">
    <name type="scientific">Corallococcus caeni</name>
    <dbReference type="NCBI Taxonomy" id="3082388"/>
    <lineage>
        <taxon>Bacteria</taxon>
        <taxon>Pseudomonadati</taxon>
        <taxon>Myxococcota</taxon>
        <taxon>Myxococcia</taxon>
        <taxon>Myxococcales</taxon>
        <taxon>Cystobacterineae</taxon>
        <taxon>Myxococcaceae</taxon>
        <taxon>Corallococcus</taxon>
    </lineage>
</organism>
<gene>
    <name evidence="1" type="ORF">ASNO1_64020</name>
</gene>
<dbReference type="EMBL" id="BTTX01000007">
    <property type="protein sequence ID" value="GMU10148.1"/>
    <property type="molecule type" value="Genomic_DNA"/>
</dbReference>
<sequence length="165" mass="17994">MTEPAIELQGAERFGVAQDSRVAAIRWDVLPWGLVLDLDSPLSEAPDTELRRVWLCFHGLGAVTWPFQEARIPTGCWIVVEFPMGTTSAGLLSYSFSTALPVGATGALVLRDVAQDVVEIQAQGFSVLASRESAPPNEQGHLDWETRTRLASDASFVDALRRSAR</sequence>
<evidence type="ECO:0000313" key="1">
    <source>
        <dbReference type="EMBL" id="GMU10148.1"/>
    </source>
</evidence>